<evidence type="ECO:0000259" key="11">
    <source>
        <dbReference type="PROSITE" id="PS50929"/>
    </source>
</evidence>
<evidence type="ECO:0000313" key="13">
    <source>
        <dbReference type="Proteomes" id="UP000266177"/>
    </source>
</evidence>
<dbReference type="SUPFAM" id="SSF52540">
    <property type="entry name" value="P-loop containing nucleoside triphosphate hydrolases"/>
    <property type="match status" value="1"/>
</dbReference>
<dbReference type="Proteomes" id="UP000266177">
    <property type="component" value="Unassembled WGS sequence"/>
</dbReference>
<keyword evidence="7 9" id="KW-1133">Transmembrane helix</keyword>
<dbReference type="InterPro" id="IPR027417">
    <property type="entry name" value="P-loop_NTPase"/>
</dbReference>
<evidence type="ECO:0000256" key="6">
    <source>
        <dbReference type="ARBA" id="ARBA00022840"/>
    </source>
</evidence>
<evidence type="ECO:0000313" key="12">
    <source>
        <dbReference type="EMBL" id="RJG25302.1"/>
    </source>
</evidence>
<keyword evidence="2" id="KW-0813">Transport</keyword>
<evidence type="ECO:0000256" key="8">
    <source>
        <dbReference type="ARBA" id="ARBA00023136"/>
    </source>
</evidence>
<dbReference type="Gene3D" id="1.20.1560.10">
    <property type="entry name" value="ABC transporter type 1, transmembrane domain"/>
    <property type="match status" value="1"/>
</dbReference>
<dbReference type="OrthoDB" id="9806127at2"/>
<dbReference type="InterPro" id="IPR003593">
    <property type="entry name" value="AAA+_ATPase"/>
</dbReference>
<evidence type="ECO:0000256" key="3">
    <source>
        <dbReference type="ARBA" id="ARBA00022475"/>
    </source>
</evidence>
<organism evidence="12 13">
    <name type="scientific">Paenibacillus thiaminolyticus</name>
    <name type="common">Bacillus thiaminolyticus</name>
    <dbReference type="NCBI Taxonomy" id="49283"/>
    <lineage>
        <taxon>Bacteria</taxon>
        <taxon>Bacillati</taxon>
        <taxon>Bacillota</taxon>
        <taxon>Bacilli</taxon>
        <taxon>Bacillales</taxon>
        <taxon>Paenibacillaceae</taxon>
        <taxon>Paenibacillus</taxon>
    </lineage>
</organism>
<keyword evidence="8 9" id="KW-0472">Membrane</keyword>
<dbReference type="PROSITE" id="PS50929">
    <property type="entry name" value="ABC_TM1F"/>
    <property type="match status" value="1"/>
</dbReference>
<keyword evidence="5" id="KW-0547">Nucleotide-binding</keyword>
<dbReference type="InterPro" id="IPR011527">
    <property type="entry name" value="ABC1_TM_dom"/>
</dbReference>
<feature type="transmembrane region" description="Helical" evidence="9">
    <location>
        <begin position="146"/>
        <end position="165"/>
    </location>
</feature>
<dbReference type="GO" id="GO:0140359">
    <property type="term" value="F:ABC-type transporter activity"/>
    <property type="evidence" value="ECO:0007669"/>
    <property type="project" value="InterPro"/>
</dbReference>
<dbReference type="Pfam" id="PF00005">
    <property type="entry name" value="ABC_tran"/>
    <property type="match status" value="1"/>
</dbReference>
<dbReference type="PANTHER" id="PTHR24221">
    <property type="entry name" value="ATP-BINDING CASSETTE SUB-FAMILY B"/>
    <property type="match status" value="1"/>
</dbReference>
<proteinExistence type="predicted"/>
<sequence length="605" mass="68258">MRRQKEKKADTVLFILRRIIPVTIKVFPGLMAMLVFVLLIQSAIPLLQVFVTAKSINNIQQLLEGNTALWIVIAWLAIEGGTRIVAATMLLFEQLLQKKMNFKISFFFEKLVLEKTEKLSLIHYENPHSYDLLAQTNGAGDRGLQIMISFGTICMYSITIIGYMITLFQYSWILSLSVIVLAVPNIILNLRVSEQRYGQMLLQSPNSRKAFYITHLFKAKDSIKEMKLYQTNKYLIEKWVSIYWKNANEKYNLEKKAGIMGFSFDSIGVLSVFIASALLIHISSTGKLSMGEYVALTIAISTSYGMIKTIAARFSRMYEDSLIAKRLYTFLDLPEEEGINRGQKFPEKLSIGIEIRNLSFSYPGHNHPTLNNISCTIRPNEKVAIVGYNGAGKSTLIKCLLGLYPVPDGTIFFDGIDINDLDRTLLYENMTAVFQDFVRYNLTVRENVGFGNLSKMNDDAVLEEAASKADIDFFIDQLPHKYDTELGSVFAGGQDISGGQWQRIAISRAFLRESQIVILDEPTSALDPIAESHIFEKMMTITEDKIAIFISHRLSGCRLADRIFVLENGMIVESGTHQELMIEGGCYAEMFEKQSSGYRTAATAI</sequence>
<keyword evidence="6 12" id="KW-0067">ATP-binding</keyword>
<dbReference type="InterPro" id="IPR017871">
    <property type="entry name" value="ABC_transporter-like_CS"/>
</dbReference>
<dbReference type="RefSeq" id="WP_119792336.1">
    <property type="nucleotide sequence ID" value="NZ_QYZD01000004.1"/>
</dbReference>
<evidence type="ECO:0000256" key="9">
    <source>
        <dbReference type="SAM" id="Phobius"/>
    </source>
</evidence>
<keyword evidence="4 9" id="KW-0812">Transmembrane</keyword>
<comment type="caution">
    <text evidence="12">The sequence shown here is derived from an EMBL/GenBank/DDBJ whole genome shotgun (WGS) entry which is preliminary data.</text>
</comment>
<dbReference type="Gene3D" id="3.40.50.300">
    <property type="entry name" value="P-loop containing nucleotide triphosphate hydrolases"/>
    <property type="match status" value="1"/>
</dbReference>
<dbReference type="PROSITE" id="PS50893">
    <property type="entry name" value="ABC_TRANSPORTER_2"/>
    <property type="match status" value="1"/>
</dbReference>
<evidence type="ECO:0000256" key="5">
    <source>
        <dbReference type="ARBA" id="ARBA00022741"/>
    </source>
</evidence>
<evidence type="ECO:0000256" key="7">
    <source>
        <dbReference type="ARBA" id="ARBA00022989"/>
    </source>
</evidence>
<dbReference type="EMBL" id="QYZD01000004">
    <property type="protein sequence ID" value="RJG25302.1"/>
    <property type="molecule type" value="Genomic_DNA"/>
</dbReference>
<dbReference type="GO" id="GO:0005886">
    <property type="term" value="C:plasma membrane"/>
    <property type="evidence" value="ECO:0007669"/>
    <property type="project" value="UniProtKB-SubCell"/>
</dbReference>
<evidence type="ECO:0000259" key="10">
    <source>
        <dbReference type="PROSITE" id="PS50893"/>
    </source>
</evidence>
<feature type="transmembrane region" description="Helical" evidence="9">
    <location>
        <begin position="171"/>
        <end position="190"/>
    </location>
</feature>
<evidence type="ECO:0000256" key="4">
    <source>
        <dbReference type="ARBA" id="ARBA00022692"/>
    </source>
</evidence>
<dbReference type="PROSITE" id="PS00211">
    <property type="entry name" value="ABC_TRANSPORTER_1"/>
    <property type="match status" value="1"/>
</dbReference>
<keyword evidence="3" id="KW-1003">Cell membrane</keyword>
<evidence type="ECO:0000256" key="1">
    <source>
        <dbReference type="ARBA" id="ARBA00004651"/>
    </source>
</evidence>
<protein>
    <submittedName>
        <fullName evidence="12">ABC transporter ATP-binding protein</fullName>
    </submittedName>
</protein>
<dbReference type="GO" id="GO:0034040">
    <property type="term" value="F:ATPase-coupled lipid transmembrane transporter activity"/>
    <property type="evidence" value="ECO:0007669"/>
    <property type="project" value="TreeGrafter"/>
</dbReference>
<dbReference type="InterPro" id="IPR036640">
    <property type="entry name" value="ABC1_TM_sf"/>
</dbReference>
<dbReference type="GO" id="GO:0005524">
    <property type="term" value="F:ATP binding"/>
    <property type="evidence" value="ECO:0007669"/>
    <property type="project" value="UniProtKB-KW"/>
</dbReference>
<feature type="domain" description="ABC transmembrane type-1" evidence="11">
    <location>
        <begin position="32"/>
        <end position="319"/>
    </location>
</feature>
<comment type="subcellular location">
    <subcellularLocation>
        <location evidence="1">Cell membrane</location>
        <topology evidence="1">Multi-pass membrane protein</topology>
    </subcellularLocation>
</comment>
<dbReference type="AlphaFoldDB" id="A0A3A3GQ07"/>
<dbReference type="GO" id="GO:0016887">
    <property type="term" value="F:ATP hydrolysis activity"/>
    <property type="evidence" value="ECO:0007669"/>
    <property type="project" value="InterPro"/>
</dbReference>
<feature type="transmembrane region" description="Helical" evidence="9">
    <location>
        <begin position="26"/>
        <end position="47"/>
    </location>
</feature>
<feature type="transmembrane region" description="Helical" evidence="9">
    <location>
        <begin position="259"/>
        <end position="282"/>
    </location>
</feature>
<dbReference type="PANTHER" id="PTHR24221:SF646">
    <property type="entry name" value="HAEMOLYSIN SECRETION ATP-BINDING PROTEIN"/>
    <property type="match status" value="1"/>
</dbReference>
<reference evidence="12 13" key="1">
    <citation type="submission" date="2018-09" db="EMBL/GenBank/DDBJ databases">
        <title>Paenibacillus SK2017-BO5.</title>
        <authorList>
            <person name="Piskunova J.V."/>
            <person name="Dubiley S.A."/>
            <person name="Severinov K.V."/>
        </authorList>
    </citation>
    <scope>NUCLEOTIDE SEQUENCE [LARGE SCALE GENOMIC DNA]</scope>
    <source>
        <strain evidence="12 13">BO5</strain>
    </source>
</reference>
<dbReference type="InterPro" id="IPR039421">
    <property type="entry name" value="Type_1_exporter"/>
</dbReference>
<dbReference type="FunFam" id="3.40.50.300:FF:000221">
    <property type="entry name" value="Multidrug ABC transporter ATP-binding protein"/>
    <property type="match status" value="1"/>
</dbReference>
<feature type="transmembrane region" description="Helical" evidence="9">
    <location>
        <begin position="288"/>
        <end position="307"/>
    </location>
</feature>
<dbReference type="SMART" id="SM00382">
    <property type="entry name" value="AAA"/>
    <property type="match status" value="1"/>
</dbReference>
<dbReference type="InterPro" id="IPR003439">
    <property type="entry name" value="ABC_transporter-like_ATP-bd"/>
</dbReference>
<name>A0A3A3GQ07_PANTH</name>
<feature type="transmembrane region" description="Helical" evidence="9">
    <location>
        <begin position="67"/>
        <end position="92"/>
    </location>
</feature>
<evidence type="ECO:0000256" key="2">
    <source>
        <dbReference type="ARBA" id="ARBA00022448"/>
    </source>
</evidence>
<feature type="domain" description="ABC transporter" evidence="10">
    <location>
        <begin position="353"/>
        <end position="593"/>
    </location>
</feature>
<accession>A0A3A3GQ07</accession>
<dbReference type="SUPFAM" id="SSF90123">
    <property type="entry name" value="ABC transporter transmembrane region"/>
    <property type="match status" value="1"/>
</dbReference>
<gene>
    <name evidence="12" type="ORF">DQX05_07620</name>
</gene>